<dbReference type="GO" id="GO:0046872">
    <property type="term" value="F:metal ion binding"/>
    <property type="evidence" value="ECO:0007669"/>
    <property type="project" value="UniProtKB-KW"/>
</dbReference>
<name>A0A3F3L8U8_9GAMM</name>
<dbReference type="AlphaFoldDB" id="A0A3F3L8U8"/>
<dbReference type="Pfam" id="PF05163">
    <property type="entry name" value="DinB"/>
    <property type="match status" value="1"/>
</dbReference>
<sequence length="179" mass="20290">MTDIYKISKESLLLLAEYNVWATQRLLNSLKPLSDDELHCDAGLFFGSILGTLNHLLVGEHLLWYARFAQSISPKMTLNAIVEQDPVQLFIELESRAKNWITFLEQLDQENLNSQFSYQTASGEAKCLPYAATLLHVFKHATQHRGQITAALTGLGYECPELDLVYMLVEKHASFLDTE</sequence>
<feature type="binding site" evidence="3">
    <location>
        <position position="140"/>
    </location>
    <ligand>
        <name>a divalent metal cation</name>
        <dbReference type="ChEBI" id="CHEBI:60240"/>
    </ligand>
</feature>
<comment type="similarity">
    <text evidence="1">Belongs to the DinB family.</text>
</comment>
<evidence type="ECO:0000256" key="3">
    <source>
        <dbReference type="PIRSR" id="PIRSR607837-1"/>
    </source>
</evidence>
<proteinExistence type="inferred from homology"/>
<keyword evidence="2 3" id="KW-0479">Metal-binding</keyword>
<feature type="binding site" evidence="3">
    <location>
        <position position="144"/>
    </location>
    <ligand>
        <name>a divalent metal cation</name>
        <dbReference type="ChEBI" id="CHEBI:60240"/>
    </ligand>
</feature>
<dbReference type="EMBL" id="CP089044">
    <property type="protein sequence ID" value="UYF76394.1"/>
    <property type="molecule type" value="Genomic_DNA"/>
</dbReference>
<evidence type="ECO:0000313" key="5">
    <source>
        <dbReference type="Proteomes" id="UP001164081"/>
    </source>
</evidence>
<evidence type="ECO:0000256" key="2">
    <source>
        <dbReference type="ARBA" id="ARBA00022723"/>
    </source>
</evidence>
<dbReference type="InterPro" id="IPR007837">
    <property type="entry name" value="DinB"/>
</dbReference>
<dbReference type="PANTHER" id="PTHR37302:SF1">
    <property type="entry name" value="PROTEIN DINB"/>
    <property type="match status" value="1"/>
</dbReference>
<dbReference type="SUPFAM" id="SSF109854">
    <property type="entry name" value="DinB/YfiT-like putative metalloenzymes"/>
    <property type="match status" value="1"/>
</dbReference>
<dbReference type="InterPro" id="IPR034660">
    <property type="entry name" value="DinB/YfiT-like"/>
</dbReference>
<organism evidence="4 5">
    <name type="scientific">Acinetobacter ursingii</name>
    <dbReference type="NCBI Taxonomy" id="108980"/>
    <lineage>
        <taxon>Bacteria</taxon>
        <taxon>Pseudomonadati</taxon>
        <taxon>Pseudomonadota</taxon>
        <taxon>Gammaproteobacteria</taxon>
        <taxon>Moraxellales</taxon>
        <taxon>Moraxellaceae</taxon>
        <taxon>Acinetobacter</taxon>
    </lineage>
</organism>
<dbReference type="PANTHER" id="PTHR37302">
    <property type="entry name" value="SLR1116 PROTEIN"/>
    <property type="match status" value="1"/>
</dbReference>
<gene>
    <name evidence="4" type="ORF">LSO58_05810</name>
</gene>
<feature type="binding site" evidence="3">
    <location>
        <position position="55"/>
    </location>
    <ligand>
        <name>a divalent metal cation</name>
        <dbReference type="ChEBI" id="CHEBI:60240"/>
    </ligand>
</feature>
<accession>A0A3F3L8U8</accession>
<dbReference type="Proteomes" id="UP001164081">
    <property type="component" value="Chromosome"/>
</dbReference>
<dbReference type="Gene3D" id="1.20.120.450">
    <property type="entry name" value="dinb family like domain"/>
    <property type="match status" value="1"/>
</dbReference>
<evidence type="ECO:0000313" key="4">
    <source>
        <dbReference type="EMBL" id="UYF76394.1"/>
    </source>
</evidence>
<reference evidence="4" key="1">
    <citation type="journal article" date="2022" name="J Glob Antimicrob Resist">
        <title>Comparative analysis of IMP-4- and OXA-58-containing plasmids of three carbapenemase-producing Acinetobacter ursingii strains in the Netherlands.</title>
        <authorList>
            <person name="Hendrickx A.P.A."/>
            <person name="Schade R.P."/>
            <person name="Landman F."/>
            <person name="Bosch T."/>
            <person name="Schouls L.M."/>
            <person name="van Dijk K."/>
        </authorList>
    </citation>
    <scope>NUCLEOTIDE SEQUENCE</scope>
    <source>
        <strain evidence="4">RIVM_C010761</strain>
    </source>
</reference>
<evidence type="ECO:0000256" key="1">
    <source>
        <dbReference type="ARBA" id="ARBA00008635"/>
    </source>
</evidence>
<protein>
    <submittedName>
        <fullName evidence="4">DinB family protein</fullName>
    </submittedName>
</protein>
<dbReference type="RefSeq" id="WP_004986956.1">
    <property type="nucleotide sequence ID" value="NZ_AP018824.1"/>
</dbReference>